<evidence type="ECO:0000313" key="2">
    <source>
        <dbReference type="EMBL" id="ASJ73310.1"/>
    </source>
</evidence>
<accession>A0A2Z2NWT9</accession>
<dbReference type="EMBL" id="CP018632">
    <property type="protein sequence ID" value="ASJ73310.1"/>
    <property type="molecule type" value="Genomic_DNA"/>
</dbReference>
<sequence>MPKVAGVPLVSLFDAIDSVNQALPAPMSRFVERFVALELESRTSDGAFIHTGRIQSLDVAIAGQDVESFDLPFGKLKIPMITSGVPFRLAFRRSAVSDDQEPGAQAWQFDLMLGEFELELEQLVGADFVAESGTTPRHLAPKPGNPPAAITGAAALRFERAGSDLPVVTRFIDATGGGDPFVPDAPMGAVTSVSLAPPHVLIGSSQFGLTVKNVLFDYSTEFSPAFVLEHGQSADWVGLAIEEVAIYCPSNAVGKGGFSLSVRDLLIGDPAGLQAQIEVQFGSSPLNPATFVFTQNGSNITSGFDFDNGTLELQAAADEAVELTVNLAVPAPPADSDILDYEAEFDFPGSTPQTGDSATGSVVHGDVIRITPIEVLGTAASPRRLRKPAFTVRMVTSGTAPRVSVQIMGSTLSDVVDLTGPIDQITTLTLEAAAQPPDVAATFEWSSSTLGFQRSGASLPISVPAEARGVHHILLKQTGGAQTSQTRIRLRLREPDDGALLIGCENGIFDATNPVVPLAPTLVLGVYDLAAFHEHGRLDGANAMGFITGTTVNIPPGTIAEVALIEGGTPVEGDTPASVINDDRHVQVLFHFDESDPQHWGPAKPLNEINSVLHESLLVWAANYPGAKFVVIGRCDDVGSDGYNVRLAGRRRDAGIHLLRTAAGSQVAVTGTVEGHQEQNLGGLDAATKALVEPVDAEASARLIKDPDVVDRSTWSKDADGNGLRNNAAPDPSLENIRINYRRVDIYAVGGTPTPDAIVETTGALAPTRRQVLVPAAGRDVLPADNDDANADYRVLLKLGWDRPRFSGWEDIVPNLAEFEYAWTPSSADGVSTTSEVLSVFGKWIYDDLTGFTEFLVGIESEGDPDGLFDIQQSNIVAALTFGPMLASGVDFDTAAVESGVRLAAIAAITGFAGVDFGGGGPLIGTDSKSAFTKLQAKAQTRTIADPLQSYKVQILTDYSNTVHVNTGALGLRTDPDQPMKIKYTDVGIEFDNTDPDAPFIEKIGLAQSSTSMSIEDSGLWKITGPLGRLLRITEFKMGTGSLWFEPTLAVAIDIGVVEISEASFRITFNTDANGNLDGGPEFSLRGLKAAVDIPGTIKGEGRIKIEDNGILKAGVDATLIPLQIRGAVALAVGIPDDPPDFAPSLFLSLYARIQFPGGIPLGTLPLAIHGFIGQVVINGTRDVAETEDVVAREIGWWRKDPEDKYKPKKGQYAFGLGVVVGTLPDASFSFSVTGMVVVAFPDIEVIFGVEVNILSVPDKSAKDKKEGQSASITGLVVINEEAVTVAVSASYTIPGLLSLQVPFSAHFPGSGAGTYVRIGSDNGPGRAGEPVTITFLPGVLDISVWSYLMVEGGGLPAFGPNQDWNFDGFSIGFGAGAGFEWEAGPFELSVSGAIYVGMGTDPLFIKGGLYLRGSLDLVIISASVDAAIVVSYYDPPGPAAPIVALEEARFCAEVDFFFFSVRGCITLDFGSAASFEAPDPEPPVASISLTDRLNVISGEATTGTPQGAPIYDFIEIDGQSQNQGVPPEDNHTVWPDTVLVLNFRHFAQDAIPDGAQFDPGTQPSGEPWFGSNRLRYAYRLLNVRLVRDDDDTPVADPTGAPLLSVWTHSPSRAADDTSGNSGAPPSGAEVTHLQLLNLEPSAWAQSTAGGGEGQPGDPAEIIRRVCDPVPPPRRGCLTGAAARILAPSVARLRRVGSPPGPYPSNFQGLSRSFVAVGDEEAIGSELVSLVSSFGAIFEPGVHRAVPTTGLETGVVSEGYQLPRLLRASESALVPLSLPWRIELNRAVQTGTLTLLVCDSAETDDGTDNEGCYEFKDLAIGKQGESFDLPPFTISAIQRPNAQRRNSLQATDRIDLSNALNPVFGTDNKTDVLISDPGATIKLKQPCHALELHYFKPSIGKLILRIHHADGSTTQVVMDTPAARPAQAMLQSASGIVSVEMLTDGLKQFHLYRVCCKKPGQVPPDNSRDCIDFRKLPKDIVNRSKFEHGGVIFQTLDASQKFSLSDAVDMRPDPDRRGQDGIGDIQLPPSGARVTLAKGCRQLEVSVMLGASAVKVTGFNAAGNAVASVKSTTVQGVGQMLTLSAKEPILSIVIEGGSGEAFLYRICCQLDTPTGPANRCIALGKLKLRDTVSEVRHEGLVFRDPRAEAVLKSVPANDQHPGALAYDKEGLEIALPRSATELSLHLLVAKGSSYQLDAFDAEGRKVGGEGGEAPGNELRLKLTMKLRDKAITLIEIRSKGGGALAEICIKETGVIDRLPIPIRLGVSIADMENTAVASTLPEVRGRTRAEGGDGRAWSPQVISTHPQKDGSLCRVVRYQMPGIPQSIDEIRVLTRSPGQSVTFIGLCAIDERAAQWHARDELIRTQIGETTGGGDGSSPTDTGRPIVLDPDTTYRVEIDWAFQSWISEQEDEQPPATPPAANWQPGPMQLFRFRTASETTTIPTRQDGPNEHLFDPRDLDRYLAESAPANGAIAHFTGDPVVFHFLHNHVFNLVERYGRGMEIEVRRTDPEPQSGGTLLNAAATPLTGLIGLFNIPFELMTMADQRITDAAREAPCIDSERPVGGTSLAGVYPLEPDVFYDANLWAVKSGDSGDRIMISAANFRTSRYVDPEEMIMALGCDTDGNVAPSPAAELILDTSAVLPSVPAAATPIGSEPPSDRLFDEAMNAMGLGTLGLPDGQARLFQLWEQGSSGAITPAGFLIDALEPLNRKAHVLSGSEVVIVDRCRLREGRYGGVELRVARINRNSTRVLLLPVTPIRANVDPASFELILDTSDGTLTGRRQMRTRPLMLDLEGF</sequence>
<reference evidence="2 3" key="1">
    <citation type="submission" date="2016-12" db="EMBL/GenBank/DDBJ databases">
        <authorList>
            <person name="Song W.-J."/>
            <person name="Kurnit D.M."/>
        </authorList>
    </citation>
    <scope>NUCLEOTIDE SEQUENCE [LARGE SCALE GENOMIC DNA]</scope>
    <source>
        <strain evidence="2 3">IMCC3135</strain>
    </source>
</reference>
<proteinExistence type="predicted"/>
<protein>
    <submittedName>
        <fullName evidence="2">Uncharacterized protein</fullName>
    </submittedName>
</protein>
<name>A0A2Z2NWT9_9GAMM</name>
<organism evidence="2 3">
    <name type="scientific">Granulosicoccus antarcticus IMCC3135</name>
    <dbReference type="NCBI Taxonomy" id="1192854"/>
    <lineage>
        <taxon>Bacteria</taxon>
        <taxon>Pseudomonadati</taxon>
        <taxon>Pseudomonadota</taxon>
        <taxon>Gammaproteobacteria</taxon>
        <taxon>Chromatiales</taxon>
        <taxon>Granulosicoccaceae</taxon>
        <taxon>Granulosicoccus</taxon>
    </lineage>
</organism>
<evidence type="ECO:0000256" key="1">
    <source>
        <dbReference type="SAM" id="MobiDB-lite"/>
    </source>
</evidence>
<gene>
    <name evidence="2" type="ORF">IMCC3135_16140</name>
</gene>
<feature type="region of interest" description="Disordered" evidence="1">
    <location>
        <begin position="1590"/>
        <end position="1629"/>
    </location>
</feature>
<keyword evidence="3" id="KW-1185">Reference proteome</keyword>
<dbReference type="Proteomes" id="UP000250079">
    <property type="component" value="Chromosome"/>
</dbReference>
<feature type="region of interest" description="Disordered" evidence="1">
    <location>
        <begin position="2365"/>
        <end position="2386"/>
    </location>
</feature>
<evidence type="ECO:0000313" key="3">
    <source>
        <dbReference type="Proteomes" id="UP000250079"/>
    </source>
</evidence>
<dbReference type="KEGG" id="gai:IMCC3135_16140"/>